<keyword evidence="2" id="KW-1185">Reference proteome</keyword>
<reference evidence="1 2" key="2">
    <citation type="journal article" date="2022" name="Mol. Ecol. Resour.">
        <title>The genomes of chicory, endive, great burdock and yacon provide insights into Asteraceae paleo-polyploidization history and plant inulin production.</title>
        <authorList>
            <person name="Fan W."/>
            <person name="Wang S."/>
            <person name="Wang H."/>
            <person name="Wang A."/>
            <person name="Jiang F."/>
            <person name="Liu H."/>
            <person name="Zhao H."/>
            <person name="Xu D."/>
            <person name="Zhang Y."/>
        </authorList>
    </citation>
    <scope>NUCLEOTIDE SEQUENCE [LARGE SCALE GENOMIC DNA]</scope>
    <source>
        <strain evidence="2">cv. Niubang</strain>
    </source>
</reference>
<reference evidence="2" key="1">
    <citation type="journal article" date="2022" name="Mol. Ecol. Resour.">
        <title>The genomes of chicory, endive, great burdock and yacon provide insights into Asteraceae palaeo-polyploidization history and plant inulin production.</title>
        <authorList>
            <person name="Fan W."/>
            <person name="Wang S."/>
            <person name="Wang H."/>
            <person name="Wang A."/>
            <person name="Jiang F."/>
            <person name="Liu H."/>
            <person name="Zhao H."/>
            <person name="Xu D."/>
            <person name="Zhang Y."/>
        </authorList>
    </citation>
    <scope>NUCLEOTIDE SEQUENCE [LARGE SCALE GENOMIC DNA]</scope>
    <source>
        <strain evidence="2">cv. Niubang</strain>
    </source>
</reference>
<protein>
    <submittedName>
        <fullName evidence="1">Uncharacterized protein</fullName>
    </submittedName>
</protein>
<comment type="caution">
    <text evidence="1">The sequence shown here is derived from an EMBL/GenBank/DDBJ whole genome shotgun (WGS) entry which is preliminary data.</text>
</comment>
<gene>
    <name evidence="1" type="ORF">L6452_24412</name>
</gene>
<sequence length="127" mass="14318">MCVSFQFSRAWVLKTSKDFGGGDRDDQEMIPGVSTNNDDNIIRTVINNAAKSFIKSWKFHSSFWVYGTGELPLLRLTVSRKVLIFWLSTMVLLGPASILANCDLLSSCDQTIYQLKVYIYIHISTAS</sequence>
<organism evidence="1 2">
    <name type="scientific">Arctium lappa</name>
    <name type="common">Greater burdock</name>
    <name type="synonym">Lappa major</name>
    <dbReference type="NCBI Taxonomy" id="4217"/>
    <lineage>
        <taxon>Eukaryota</taxon>
        <taxon>Viridiplantae</taxon>
        <taxon>Streptophyta</taxon>
        <taxon>Embryophyta</taxon>
        <taxon>Tracheophyta</taxon>
        <taxon>Spermatophyta</taxon>
        <taxon>Magnoliopsida</taxon>
        <taxon>eudicotyledons</taxon>
        <taxon>Gunneridae</taxon>
        <taxon>Pentapetalae</taxon>
        <taxon>asterids</taxon>
        <taxon>campanulids</taxon>
        <taxon>Asterales</taxon>
        <taxon>Asteraceae</taxon>
        <taxon>Carduoideae</taxon>
        <taxon>Cardueae</taxon>
        <taxon>Arctiinae</taxon>
        <taxon>Arctium</taxon>
    </lineage>
</organism>
<dbReference type="Proteomes" id="UP001055879">
    <property type="component" value="Linkage Group LG08"/>
</dbReference>
<accession>A0ACB9A9B7</accession>
<name>A0ACB9A9B7_ARCLA</name>
<evidence type="ECO:0000313" key="2">
    <source>
        <dbReference type="Proteomes" id="UP001055879"/>
    </source>
</evidence>
<proteinExistence type="predicted"/>
<evidence type="ECO:0000313" key="1">
    <source>
        <dbReference type="EMBL" id="KAI3706579.1"/>
    </source>
</evidence>
<dbReference type="EMBL" id="CM042054">
    <property type="protein sequence ID" value="KAI3706579.1"/>
    <property type="molecule type" value="Genomic_DNA"/>
</dbReference>